<evidence type="ECO:0000256" key="6">
    <source>
        <dbReference type="ARBA" id="ARBA00022723"/>
    </source>
</evidence>
<evidence type="ECO:0000256" key="3">
    <source>
        <dbReference type="ARBA" id="ARBA00019010"/>
    </source>
</evidence>
<dbReference type="InterPro" id="IPR003442">
    <property type="entry name" value="T6A_TsaE"/>
</dbReference>
<dbReference type="Gene3D" id="3.40.50.300">
    <property type="entry name" value="P-loop containing nucleotide triphosphate hydrolases"/>
    <property type="match status" value="1"/>
</dbReference>
<evidence type="ECO:0000256" key="8">
    <source>
        <dbReference type="ARBA" id="ARBA00022840"/>
    </source>
</evidence>
<keyword evidence="8" id="KW-0067">ATP-binding</keyword>
<comment type="subcellular location">
    <subcellularLocation>
        <location evidence="1">Cytoplasm</location>
    </subcellularLocation>
</comment>
<dbReference type="GO" id="GO:0005737">
    <property type="term" value="C:cytoplasm"/>
    <property type="evidence" value="ECO:0007669"/>
    <property type="project" value="UniProtKB-SubCell"/>
</dbReference>
<name>A0A6J4VG66_9BACT</name>
<keyword evidence="6" id="KW-0479">Metal-binding</keyword>
<gene>
    <name evidence="11" type="ORF">AVDCRST_MAG87-2963</name>
</gene>
<dbReference type="Pfam" id="PF02367">
    <property type="entry name" value="TsaE"/>
    <property type="match status" value="1"/>
</dbReference>
<keyword evidence="5" id="KW-0819">tRNA processing</keyword>
<evidence type="ECO:0000256" key="7">
    <source>
        <dbReference type="ARBA" id="ARBA00022741"/>
    </source>
</evidence>
<dbReference type="PANTHER" id="PTHR33540:SF2">
    <property type="entry name" value="TRNA THREONYLCARBAMOYLADENOSINE BIOSYNTHESIS PROTEIN TSAE"/>
    <property type="match status" value="1"/>
</dbReference>
<dbReference type="PANTHER" id="PTHR33540">
    <property type="entry name" value="TRNA THREONYLCARBAMOYLADENOSINE BIOSYNTHESIS PROTEIN TSAE"/>
    <property type="match status" value="1"/>
</dbReference>
<evidence type="ECO:0000313" key="11">
    <source>
        <dbReference type="EMBL" id="CAA9577093.1"/>
    </source>
</evidence>
<dbReference type="NCBIfam" id="TIGR00150">
    <property type="entry name" value="T6A_YjeE"/>
    <property type="match status" value="1"/>
</dbReference>
<keyword evidence="9" id="KW-0460">Magnesium</keyword>
<protein>
    <recommendedName>
        <fullName evidence="3">tRNA threonylcarbamoyladenosine biosynthesis protein TsaE</fullName>
    </recommendedName>
    <alternativeName>
        <fullName evidence="10">t(6)A37 threonylcarbamoyladenosine biosynthesis protein TsaE</fullName>
    </alternativeName>
</protein>
<dbReference type="EMBL" id="CADCWJ010000657">
    <property type="protein sequence ID" value="CAA9577093.1"/>
    <property type="molecule type" value="Genomic_DNA"/>
</dbReference>
<evidence type="ECO:0000256" key="4">
    <source>
        <dbReference type="ARBA" id="ARBA00022490"/>
    </source>
</evidence>
<evidence type="ECO:0000256" key="9">
    <source>
        <dbReference type="ARBA" id="ARBA00022842"/>
    </source>
</evidence>
<evidence type="ECO:0000256" key="10">
    <source>
        <dbReference type="ARBA" id="ARBA00032441"/>
    </source>
</evidence>
<keyword evidence="7" id="KW-0547">Nucleotide-binding</keyword>
<sequence length="179" mass="19096">MKATPPNPPAPLAALVDRTGGVHPAHEIRGVVAMHRLGMGLAAELHAGDVLLLHGDLGAGKTTLTQGIAAGLRVPEAIRSPTFGLVAEYDGMTDGGTPVRLYHLDLYRLDTPAELEGVGFDRYAEPDDGISVIEWPERAGGWLPERYLLVAIDYAGPDVRRVTIQVVGATHQPARATKR</sequence>
<comment type="similarity">
    <text evidence="2">Belongs to the TsaE family.</text>
</comment>
<keyword evidence="4" id="KW-0963">Cytoplasm</keyword>
<proteinExistence type="inferred from homology"/>
<accession>A0A6J4VG66</accession>
<dbReference type="GO" id="GO:0002949">
    <property type="term" value="P:tRNA threonylcarbamoyladenosine modification"/>
    <property type="evidence" value="ECO:0007669"/>
    <property type="project" value="InterPro"/>
</dbReference>
<dbReference type="GO" id="GO:0046872">
    <property type="term" value="F:metal ion binding"/>
    <property type="evidence" value="ECO:0007669"/>
    <property type="project" value="UniProtKB-KW"/>
</dbReference>
<dbReference type="SUPFAM" id="SSF52540">
    <property type="entry name" value="P-loop containing nucleoside triphosphate hydrolases"/>
    <property type="match status" value="1"/>
</dbReference>
<organism evidence="11">
    <name type="scientific">uncultured Thermomicrobiales bacterium</name>
    <dbReference type="NCBI Taxonomy" id="1645740"/>
    <lineage>
        <taxon>Bacteria</taxon>
        <taxon>Pseudomonadati</taxon>
        <taxon>Thermomicrobiota</taxon>
        <taxon>Thermomicrobia</taxon>
        <taxon>Thermomicrobiales</taxon>
        <taxon>environmental samples</taxon>
    </lineage>
</organism>
<dbReference type="GO" id="GO:0005524">
    <property type="term" value="F:ATP binding"/>
    <property type="evidence" value="ECO:0007669"/>
    <property type="project" value="UniProtKB-KW"/>
</dbReference>
<dbReference type="InterPro" id="IPR027417">
    <property type="entry name" value="P-loop_NTPase"/>
</dbReference>
<evidence type="ECO:0000256" key="5">
    <source>
        <dbReference type="ARBA" id="ARBA00022694"/>
    </source>
</evidence>
<dbReference type="AlphaFoldDB" id="A0A6J4VG66"/>
<reference evidence="11" key="1">
    <citation type="submission" date="2020-02" db="EMBL/GenBank/DDBJ databases">
        <authorList>
            <person name="Meier V. D."/>
        </authorList>
    </citation>
    <scope>NUCLEOTIDE SEQUENCE</scope>
    <source>
        <strain evidence="11">AVDCRST_MAG87</strain>
    </source>
</reference>
<evidence type="ECO:0000256" key="1">
    <source>
        <dbReference type="ARBA" id="ARBA00004496"/>
    </source>
</evidence>
<evidence type="ECO:0000256" key="2">
    <source>
        <dbReference type="ARBA" id="ARBA00007599"/>
    </source>
</evidence>